<protein>
    <submittedName>
        <fullName evidence="2">Chemotaxis protein methyltransferase CheR</fullName>
        <ecNumber evidence="2">2.1.1.80</ecNumber>
    </submittedName>
</protein>
<gene>
    <name evidence="2" type="ORF">J2T15_001537</name>
</gene>
<dbReference type="Proteomes" id="UP001229346">
    <property type="component" value="Unassembled WGS sequence"/>
</dbReference>
<dbReference type="Pfam" id="PF03705">
    <property type="entry name" value="CheR_N"/>
    <property type="match status" value="1"/>
</dbReference>
<dbReference type="EMBL" id="JAUSSU010000003">
    <property type="protein sequence ID" value="MDQ0112102.1"/>
    <property type="molecule type" value="Genomic_DNA"/>
</dbReference>
<dbReference type="PANTHER" id="PTHR24422">
    <property type="entry name" value="CHEMOTAXIS PROTEIN METHYLTRANSFERASE"/>
    <property type="match status" value="1"/>
</dbReference>
<dbReference type="SUPFAM" id="SSF53335">
    <property type="entry name" value="S-adenosyl-L-methionine-dependent methyltransferases"/>
    <property type="match status" value="1"/>
</dbReference>
<evidence type="ECO:0000313" key="2">
    <source>
        <dbReference type="EMBL" id="MDQ0112102.1"/>
    </source>
</evidence>
<keyword evidence="2" id="KW-0489">Methyltransferase</keyword>
<dbReference type="PRINTS" id="PR00996">
    <property type="entry name" value="CHERMTFRASE"/>
</dbReference>
<dbReference type="GO" id="GO:0008983">
    <property type="term" value="F:protein-glutamate O-methyltransferase activity"/>
    <property type="evidence" value="ECO:0007669"/>
    <property type="project" value="UniProtKB-EC"/>
</dbReference>
<dbReference type="PROSITE" id="PS50123">
    <property type="entry name" value="CHER"/>
    <property type="match status" value="1"/>
</dbReference>
<dbReference type="InterPro" id="IPR000780">
    <property type="entry name" value="CheR_MeTrfase"/>
</dbReference>
<dbReference type="SUPFAM" id="SSF47757">
    <property type="entry name" value="Chemotaxis receptor methyltransferase CheR, N-terminal domain"/>
    <property type="match status" value="1"/>
</dbReference>
<name>A0ABT9TXN5_PAEHA</name>
<reference evidence="2 3" key="1">
    <citation type="submission" date="2023-07" db="EMBL/GenBank/DDBJ databases">
        <title>Sorghum-associated microbial communities from plants grown in Nebraska, USA.</title>
        <authorList>
            <person name="Schachtman D."/>
        </authorList>
    </citation>
    <scope>NUCLEOTIDE SEQUENCE [LARGE SCALE GENOMIC DNA]</scope>
    <source>
        <strain evidence="2 3">CC482</strain>
    </source>
</reference>
<dbReference type="InterPro" id="IPR022642">
    <property type="entry name" value="CheR_C"/>
</dbReference>
<dbReference type="InterPro" id="IPR029063">
    <property type="entry name" value="SAM-dependent_MTases_sf"/>
</dbReference>
<dbReference type="EC" id="2.1.1.80" evidence="2"/>
<sequence length="289" mass="33441">MTQSEHAEEELADTAQEQEELAAIEVDLLLEGIYRASGYDFRNYLRSSLMRRISNRMSLDEIPTITSLLDRALHEPDYMKTVINDFSIKVTEMFRDPAFFYAFRKKVVPLLRHLPEIRIWSAGCATGEEVYSLGILLQEAGLLGKSKLYATDMSEQAIETAKQGKFPLKRMQLFTKNYLQAGSEKEFSAYYTADREFAHFHPFMKEHFVFAQHNLATDCSINEFHVILCRNVLIYFDSVLQQRVYRLLHDSLSPSGILALGSKETFLSQYKSKYEELAPEDRIFRKLEG</sequence>
<feature type="domain" description="CheR-type methyltransferase" evidence="1">
    <location>
        <begin position="14"/>
        <end position="289"/>
    </location>
</feature>
<accession>A0ABT9TXN5</accession>
<evidence type="ECO:0000313" key="3">
    <source>
        <dbReference type="Proteomes" id="UP001229346"/>
    </source>
</evidence>
<comment type="caution">
    <text evidence="2">The sequence shown here is derived from an EMBL/GenBank/DDBJ whole genome shotgun (WGS) entry which is preliminary data.</text>
</comment>
<dbReference type="InterPro" id="IPR050903">
    <property type="entry name" value="Bact_Chemotaxis_MeTrfase"/>
</dbReference>
<dbReference type="SMART" id="SM00138">
    <property type="entry name" value="MeTrc"/>
    <property type="match status" value="1"/>
</dbReference>
<dbReference type="RefSeq" id="WP_307202664.1">
    <property type="nucleotide sequence ID" value="NZ_JAUSSU010000003.1"/>
</dbReference>
<dbReference type="Gene3D" id="3.40.50.150">
    <property type="entry name" value="Vaccinia Virus protein VP39"/>
    <property type="match status" value="1"/>
</dbReference>
<dbReference type="PANTHER" id="PTHR24422:SF8">
    <property type="entry name" value="CHEMOTAXIS PROTEIN"/>
    <property type="match status" value="1"/>
</dbReference>
<dbReference type="Pfam" id="PF01739">
    <property type="entry name" value="CheR"/>
    <property type="match status" value="1"/>
</dbReference>
<dbReference type="GO" id="GO:0032259">
    <property type="term" value="P:methylation"/>
    <property type="evidence" value="ECO:0007669"/>
    <property type="project" value="UniProtKB-KW"/>
</dbReference>
<proteinExistence type="predicted"/>
<keyword evidence="2" id="KW-0808">Transferase</keyword>
<evidence type="ECO:0000259" key="1">
    <source>
        <dbReference type="PROSITE" id="PS50123"/>
    </source>
</evidence>
<organism evidence="2 3">
    <name type="scientific">Paenibacillus harenae</name>
    <dbReference type="NCBI Taxonomy" id="306543"/>
    <lineage>
        <taxon>Bacteria</taxon>
        <taxon>Bacillati</taxon>
        <taxon>Bacillota</taxon>
        <taxon>Bacilli</taxon>
        <taxon>Bacillales</taxon>
        <taxon>Paenibacillaceae</taxon>
        <taxon>Paenibacillus</taxon>
    </lineage>
</organism>
<dbReference type="InterPro" id="IPR022641">
    <property type="entry name" value="CheR_N"/>
</dbReference>
<keyword evidence="3" id="KW-1185">Reference proteome</keyword>